<dbReference type="Proteomes" id="UP000615446">
    <property type="component" value="Unassembled WGS sequence"/>
</dbReference>
<evidence type="ECO:0000313" key="1">
    <source>
        <dbReference type="EMBL" id="GES91654.1"/>
    </source>
</evidence>
<protein>
    <submittedName>
        <fullName evidence="1">Uncharacterized protein</fullName>
    </submittedName>
</protein>
<sequence>MDNFVRAFPFEKMYLCTSDNFAFSSPIVIYWRKCVKDEEAPSKEANLKEKDGKDCQQKIRRIVRDHEFQMEKCKDHILYIIS</sequence>
<dbReference type="EMBL" id="BLAL01000206">
    <property type="protein sequence ID" value="GES91654.1"/>
    <property type="molecule type" value="Genomic_DNA"/>
</dbReference>
<accession>A0A8H3QWA8</accession>
<reference evidence="1" key="1">
    <citation type="submission" date="2019-10" db="EMBL/GenBank/DDBJ databases">
        <title>Conservation and host-specific expression of non-tandemly repeated heterogenous ribosome RNA gene in arbuscular mycorrhizal fungi.</title>
        <authorList>
            <person name="Maeda T."/>
            <person name="Kobayashi Y."/>
            <person name="Nakagawa T."/>
            <person name="Ezawa T."/>
            <person name="Yamaguchi K."/>
            <person name="Bino T."/>
            <person name="Nishimoto Y."/>
            <person name="Shigenobu S."/>
            <person name="Kawaguchi M."/>
        </authorList>
    </citation>
    <scope>NUCLEOTIDE SEQUENCE</scope>
    <source>
        <strain evidence="1">HR1</strain>
    </source>
</reference>
<proteinExistence type="predicted"/>
<dbReference type="AlphaFoldDB" id="A0A8H3QWA8"/>
<gene>
    <name evidence="1" type="ORF">RCL2_001845800</name>
</gene>
<organism evidence="1 2">
    <name type="scientific">Rhizophagus clarus</name>
    <dbReference type="NCBI Taxonomy" id="94130"/>
    <lineage>
        <taxon>Eukaryota</taxon>
        <taxon>Fungi</taxon>
        <taxon>Fungi incertae sedis</taxon>
        <taxon>Mucoromycota</taxon>
        <taxon>Glomeromycotina</taxon>
        <taxon>Glomeromycetes</taxon>
        <taxon>Glomerales</taxon>
        <taxon>Glomeraceae</taxon>
        <taxon>Rhizophagus</taxon>
    </lineage>
</organism>
<name>A0A8H3QWA8_9GLOM</name>
<evidence type="ECO:0000313" key="2">
    <source>
        <dbReference type="Proteomes" id="UP000615446"/>
    </source>
</evidence>
<comment type="caution">
    <text evidence="1">The sequence shown here is derived from an EMBL/GenBank/DDBJ whole genome shotgun (WGS) entry which is preliminary data.</text>
</comment>